<gene>
    <name evidence="6" type="ORF">NWE54_17630</name>
</gene>
<protein>
    <submittedName>
        <fullName evidence="6">MurR/RpiR family transcriptional regulator</fullName>
    </submittedName>
</protein>
<proteinExistence type="predicted"/>
<evidence type="ECO:0000256" key="3">
    <source>
        <dbReference type="ARBA" id="ARBA00023163"/>
    </source>
</evidence>
<dbReference type="InterPro" id="IPR009057">
    <property type="entry name" value="Homeodomain-like_sf"/>
</dbReference>
<keyword evidence="1" id="KW-0805">Transcription regulation</keyword>
<organism evidence="6">
    <name type="scientific">Bosea sp. NBC_00436</name>
    <dbReference type="NCBI Taxonomy" id="2969620"/>
    <lineage>
        <taxon>Bacteria</taxon>
        <taxon>Pseudomonadati</taxon>
        <taxon>Pseudomonadota</taxon>
        <taxon>Alphaproteobacteria</taxon>
        <taxon>Hyphomicrobiales</taxon>
        <taxon>Boseaceae</taxon>
        <taxon>Bosea</taxon>
    </lineage>
</organism>
<sequence>MTTPSDSQVLATTIRQRLGDLTQSERQAARALLSDYPLAGLQAITAFATQAQVSPATIQRLIGRLGYPRYADFQSKLRSELDERLKGPLVLERPAQDEGVAERPWLGFGAALTRQVEASLQDLVPSEVEAVATLLATDARRIVVAGGRFTRSAATYLCTHLQHMRGGVSEITGPNSVWADLLLDLGRRDLLVVFDVRRYQPDLYALANAARNADLRIVLVTDPWMSPIAALAHHVLPVRVEAPSAWDTIVPAMVLTEALIAEAHARVPQGGRKRMSELERLRSDLTTADRTSQS</sequence>
<feature type="domain" description="HTH rpiR-type" evidence="5">
    <location>
        <begin position="8"/>
        <end position="84"/>
    </location>
</feature>
<dbReference type="InterPro" id="IPR047640">
    <property type="entry name" value="RpiR-like"/>
</dbReference>
<evidence type="ECO:0000313" key="6">
    <source>
        <dbReference type="EMBL" id="UZF85634.1"/>
    </source>
</evidence>
<dbReference type="PANTHER" id="PTHR30514">
    <property type="entry name" value="GLUCOKINASE"/>
    <property type="match status" value="1"/>
</dbReference>
<dbReference type="InterPro" id="IPR036388">
    <property type="entry name" value="WH-like_DNA-bd_sf"/>
</dbReference>
<dbReference type="SUPFAM" id="SSF46689">
    <property type="entry name" value="Homeodomain-like"/>
    <property type="match status" value="1"/>
</dbReference>
<feature type="compositionally biased region" description="Basic and acidic residues" evidence="4">
    <location>
        <begin position="274"/>
        <end position="283"/>
    </location>
</feature>
<evidence type="ECO:0000256" key="4">
    <source>
        <dbReference type="SAM" id="MobiDB-lite"/>
    </source>
</evidence>
<evidence type="ECO:0000256" key="2">
    <source>
        <dbReference type="ARBA" id="ARBA00023125"/>
    </source>
</evidence>
<dbReference type="Pfam" id="PF01418">
    <property type="entry name" value="HTH_6"/>
    <property type="match status" value="1"/>
</dbReference>
<dbReference type="Gene3D" id="3.40.50.10490">
    <property type="entry name" value="Glucose-6-phosphate isomerase like protein, domain 1"/>
    <property type="match status" value="1"/>
</dbReference>
<name>A0A9E8CMY1_9HYPH</name>
<evidence type="ECO:0000256" key="1">
    <source>
        <dbReference type="ARBA" id="ARBA00023015"/>
    </source>
</evidence>
<dbReference type="GO" id="GO:0097367">
    <property type="term" value="F:carbohydrate derivative binding"/>
    <property type="evidence" value="ECO:0007669"/>
    <property type="project" value="InterPro"/>
</dbReference>
<dbReference type="InterPro" id="IPR000281">
    <property type="entry name" value="HTH_RpiR"/>
</dbReference>
<keyword evidence="3" id="KW-0804">Transcription</keyword>
<keyword evidence="2" id="KW-0238">DNA-binding</keyword>
<dbReference type="Gene3D" id="1.10.10.10">
    <property type="entry name" value="Winged helix-like DNA-binding domain superfamily/Winged helix DNA-binding domain"/>
    <property type="match status" value="1"/>
</dbReference>
<dbReference type="PANTHER" id="PTHR30514:SF18">
    <property type="entry name" value="RPIR-FAMILY TRANSCRIPTIONAL REGULATOR"/>
    <property type="match status" value="1"/>
</dbReference>
<dbReference type="GO" id="GO:1901135">
    <property type="term" value="P:carbohydrate derivative metabolic process"/>
    <property type="evidence" value="ECO:0007669"/>
    <property type="project" value="InterPro"/>
</dbReference>
<dbReference type="InterPro" id="IPR035472">
    <property type="entry name" value="RpiR-like_SIS"/>
</dbReference>
<feature type="region of interest" description="Disordered" evidence="4">
    <location>
        <begin position="271"/>
        <end position="294"/>
    </location>
</feature>
<dbReference type="GO" id="GO:0003700">
    <property type="term" value="F:DNA-binding transcription factor activity"/>
    <property type="evidence" value="ECO:0007669"/>
    <property type="project" value="InterPro"/>
</dbReference>
<dbReference type="SUPFAM" id="SSF53697">
    <property type="entry name" value="SIS domain"/>
    <property type="match status" value="1"/>
</dbReference>
<feature type="compositionally biased region" description="Polar residues" evidence="4">
    <location>
        <begin position="284"/>
        <end position="294"/>
    </location>
</feature>
<evidence type="ECO:0000259" key="5">
    <source>
        <dbReference type="PROSITE" id="PS51071"/>
    </source>
</evidence>
<reference evidence="6" key="1">
    <citation type="submission" date="2022-08" db="EMBL/GenBank/DDBJ databases">
        <title>Complete Genome Sequences of 2 Bosea sp. soil isolates.</title>
        <authorList>
            <person name="Alvarez Arevalo M."/>
            <person name="Sterndorff E.B."/>
            <person name="Faurdal D."/>
            <person name="Joergensen T.S."/>
            <person name="Weber T."/>
        </authorList>
    </citation>
    <scope>NUCLEOTIDE SEQUENCE</scope>
    <source>
        <strain evidence="6">NBC_00436</strain>
    </source>
</reference>
<dbReference type="AlphaFoldDB" id="A0A9E8CMY1"/>
<dbReference type="CDD" id="cd05013">
    <property type="entry name" value="SIS_RpiR"/>
    <property type="match status" value="1"/>
</dbReference>
<dbReference type="InterPro" id="IPR046348">
    <property type="entry name" value="SIS_dom_sf"/>
</dbReference>
<dbReference type="InterPro" id="IPR001347">
    <property type="entry name" value="SIS_dom"/>
</dbReference>
<dbReference type="GO" id="GO:0003677">
    <property type="term" value="F:DNA binding"/>
    <property type="evidence" value="ECO:0007669"/>
    <property type="project" value="UniProtKB-KW"/>
</dbReference>
<accession>A0A9E8CMY1</accession>
<dbReference type="Pfam" id="PF01380">
    <property type="entry name" value="SIS"/>
    <property type="match status" value="1"/>
</dbReference>
<dbReference type="EMBL" id="CP102774">
    <property type="protein sequence ID" value="UZF85634.1"/>
    <property type="molecule type" value="Genomic_DNA"/>
</dbReference>
<dbReference type="PROSITE" id="PS51071">
    <property type="entry name" value="HTH_RPIR"/>
    <property type="match status" value="1"/>
</dbReference>